<gene>
    <name evidence="1" type="ORF">J2D73_08440</name>
</gene>
<dbReference type="RefSeq" id="WP_207881164.1">
    <property type="nucleotide sequence ID" value="NZ_JAFVMF010000008.1"/>
</dbReference>
<evidence type="ECO:0000313" key="1">
    <source>
        <dbReference type="EMBL" id="MBO1359821.1"/>
    </source>
</evidence>
<dbReference type="Pfam" id="PF13692">
    <property type="entry name" value="Glyco_trans_1_4"/>
    <property type="match status" value="1"/>
</dbReference>
<keyword evidence="2" id="KW-1185">Reference proteome</keyword>
<dbReference type="Gene3D" id="3.40.50.2000">
    <property type="entry name" value="Glycogen Phosphorylase B"/>
    <property type="match status" value="1"/>
</dbReference>
<comment type="caution">
    <text evidence="1">The sequence shown here is derived from an EMBL/GenBank/DDBJ whole genome shotgun (WGS) entry which is preliminary data.</text>
</comment>
<proteinExistence type="predicted"/>
<sequence length="651" mass="70823">MSSDDAPSGICGSIDDIRFQPNRGWLITGWAFDPTSPERCVIVAALRSGREVARAEASIARADLRRPGVDDGRRGFELLAPLDEVPAHNPAALDVVALPERTPLPRAALATAAPRHDIRLRASVDVVGRTRIAGWLRDEARPDQRLNVAILLDDVVLRSAVANALRTDLRDTGLGDGRYGFDFVLSPPLPSDTDHAITILCEETGQPLPGSPFHFPASHRFNETFRQHVAQTLAGLSAPNARADALTFLIGQIEKLRREQARADAREAESVAHERARRLGADTEETPPRILFIDDRAPDMRRDAGSCAILSHMQAAQALGHEVSFIASAIEPDATTRHTLEESGFRCWAAPTYPTVESLLRGQAGAFNAIYLHRLSNASRYLALARHYMPGARIISSVADLAHLRLERQAVVEGRPELRIAAGQERVREHMAAWASHAVITHSRVEADILARAVPTANVYVVPWLTRLPPEPLPFHERRSVAFVAHYGHAPNLDSAKWLVEDILPLIREAAPEIELLLVGSAMPDAIARMNEAPGVRVLGHVAELPTLLRSVRLTVAPLRFGAGIKGKVLESWAAGLPCVATPIALEGLPLPSPLESCLARTAIEFADAVVRLYHDAELSAEIGAVARATIAQQFNAEIVEHALKRALGRS</sequence>
<organism evidence="1 2">
    <name type="scientific">Acetobacter sacchari</name>
    <dbReference type="NCBI Taxonomy" id="2661687"/>
    <lineage>
        <taxon>Bacteria</taxon>
        <taxon>Pseudomonadati</taxon>
        <taxon>Pseudomonadota</taxon>
        <taxon>Alphaproteobacteria</taxon>
        <taxon>Acetobacterales</taxon>
        <taxon>Acetobacteraceae</taxon>
        <taxon>Acetobacter</taxon>
    </lineage>
</organism>
<evidence type="ECO:0000313" key="2">
    <source>
        <dbReference type="Proteomes" id="UP000664771"/>
    </source>
</evidence>
<dbReference type="SUPFAM" id="SSF53756">
    <property type="entry name" value="UDP-Glycosyltransferase/glycogen phosphorylase"/>
    <property type="match status" value="1"/>
</dbReference>
<dbReference type="CDD" id="cd03801">
    <property type="entry name" value="GT4_PimA-like"/>
    <property type="match status" value="1"/>
</dbReference>
<dbReference type="Proteomes" id="UP000664771">
    <property type="component" value="Unassembled WGS sequence"/>
</dbReference>
<protein>
    <submittedName>
        <fullName evidence="1">Glycosyltransferase</fullName>
    </submittedName>
</protein>
<reference evidence="1 2" key="1">
    <citation type="submission" date="2021-03" db="EMBL/GenBank/DDBJ databases">
        <title>The complete genome sequence of Acetobacter sacchari TBRC 11175.</title>
        <authorList>
            <person name="Charoenyingcharoen P."/>
            <person name="Yukphan P."/>
        </authorList>
    </citation>
    <scope>NUCLEOTIDE SEQUENCE [LARGE SCALE GENOMIC DNA]</scope>
    <source>
        <strain evidence="1 2">TBRC 11175</strain>
    </source>
</reference>
<dbReference type="PANTHER" id="PTHR12526">
    <property type="entry name" value="GLYCOSYLTRANSFERASE"/>
    <property type="match status" value="1"/>
</dbReference>
<accession>A0ABS3LVC5</accession>
<name>A0ABS3LVC5_9PROT</name>
<dbReference type="EMBL" id="JAFVMF010000008">
    <property type="protein sequence ID" value="MBO1359821.1"/>
    <property type="molecule type" value="Genomic_DNA"/>
</dbReference>